<evidence type="ECO:0000313" key="11">
    <source>
        <dbReference type="EMBL" id="QWY04415.1"/>
    </source>
</evidence>
<dbReference type="SUPFAM" id="SSF52540">
    <property type="entry name" value="P-loop containing nucleoside triphosphate hydrolases"/>
    <property type="match status" value="1"/>
</dbReference>
<keyword evidence="4" id="KW-0547">Nucleotide-binding</keyword>
<dbReference type="PRINTS" id="PR00364">
    <property type="entry name" value="DISEASERSIST"/>
</dbReference>
<feature type="domain" description="R13L1/DRL21-like LRR repeat region" evidence="10">
    <location>
        <begin position="725"/>
        <end position="800"/>
    </location>
</feature>
<dbReference type="Gene3D" id="1.10.10.10">
    <property type="entry name" value="Winged helix-like DNA-binding domain superfamily/Winged helix DNA-binding domain"/>
    <property type="match status" value="1"/>
</dbReference>
<evidence type="ECO:0000259" key="7">
    <source>
        <dbReference type="Pfam" id="PF00931"/>
    </source>
</evidence>
<keyword evidence="3" id="KW-0677">Repeat</keyword>
<dbReference type="InterPro" id="IPR032675">
    <property type="entry name" value="LRR_dom_sf"/>
</dbReference>
<dbReference type="Gene3D" id="1.20.5.4130">
    <property type="match status" value="1"/>
</dbReference>
<evidence type="ECO:0000256" key="2">
    <source>
        <dbReference type="ARBA" id="ARBA00022614"/>
    </source>
</evidence>
<feature type="domain" description="NB-ARC" evidence="7">
    <location>
        <begin position="256"/>
        <end position="414"/>
    </location>
</feature>
<protein>
    <submittedName>
        <fullName evidence="11">CNL protein</fullName>
    </submittedName>
</protein>
<evidence type="ECO:0000256" key="5">
    <source>
        <dbReference type="ARBA" id="ARBA00022821"/>
    </source>
</evidence>
<dbReference type="Gene3D" id="3.40.50.300">
    <property type="entry name" value="P-loop containing nucleotide triphosphate hydrolases"/>
    <property type="match status" value="1"/>
</dbReference>
<dbReference type="EMBL" id="MW756037">
    <property type="protein sequence ID" value="QWY04415.1"/>
    <property type="molecule type" value="mRNA"/>
</dbReference>
<dbReference type="InterPro" id="IPR042197">
    <property type="entry name" value="Apaf_helical"/>
</dbReference>
<gene>
    <name evidence="11" type="primary">Ne2</name>
</gene>
<evidence type="ECO:0000256" key="6">
    <source>
        <dbReference type="ARBA" id="ARBA00022840"/>
    </source>
</evidence>
<dbReference type="GO" id="GO:0051707">
    <property type="term" value="P:response to other organism"/>
    <property type="evidence" value="ECO:0007669"/>
    <property type="project" value="UniProtKB-ARBA"/>
</dbReference>
<keyword evidence="6" id="KW-0067">ATP-binding</keyword>
<dbReference type="Gene3D" id="3.80.10.10">
    <property type="entry name" value="Ribonuclease Inhibitor"/>
    <property type="match status" value="2"/>
</dbReference>
<comment type="similarity">
    <text evidence="1">Belongs to the disease resistance NB-LRR family.</text>
</comment>
<accession>A0A8F2ZC58</accession>
<dbReference type="InterPro" id="IPR002182">
    <property type="entry name" value="NB-ARC"/>
</dbReference>
<keyword evidence="5" id="KW-0611">Plant defense</keyword>
<evidence type="ECO:0000256" key="4">
    <source>
        <dbReference type="ARBA" id="ARBA00022741"/>
    </source>
</evidence>
<dbReference type="Pfam" id="PF00931">
    <property type="entry name" value="NB-ARC"/>
    <property type="match status" value="1"/>
</dbReference>
<dbReference type="Pfam" id="PF25019">
    <property type="entry name" value="LRR_R13L1-DRL21"/>
    <property type="match status" value="1"/>
</dbReference>
<sequence>MAMILPAIPVAVEVISSVNALNEFVGWATPHMKAAIRYARNIPRSPDEENTAAQRQIQEKIEQLGDKLGRLKTRIWKLKTTMPKMLDLIDRVEWQSHKEQATVLLPEIKDAVYDAEDLLDEFDYYALKLKVECNKNLGQDHLHNAFMEFLNTIDSDEPNNYTTKVNDIQERLDHLNQQSKDMGLHKAELRFDKSVRPETSSFVNETKIFGRKKELKSLMEKLGVKIPVKSTGKRKLAEGSARMEELPVLPIGNARMTELSVLPIVGMGGMGKTTMAQQICNDSKVKKHFNLIIWTCASDDFDKKRLTKEILEHLGQDTSSNNLNFLMTKLQDCVRSKKFLLVVDDMWDDILKDDGAGWREFCAPLQNGSEGSRILVTTRSPEVAKVISPTYHYELPCLKGDIFWEFFKLCAFGSTSSGNNRESLECIGKNILPKLKGNPLAAKTIGRLLRMDLSTTHWENIMESELWQVEQMENDILPALRLSYMYLPQNLKRCFSICAMYPKDHKFEMGFLADIWTAHGYAENSQKASLYFNALANRSFFQQASSHSYMYVIHDLMHDTAQLVTKDECFIIKHPRDIDRVPSTVRHLSIFGNGDIECSELKKICNSKKIRTLVCDDKYNSGEDFASVIDCWFKELLKIRVLKFRVGKVKKLPESMGNSKHLRYFCLLGPSNFGTLPSSVCRLHKLRIIERGGGVIKRFPPDFSDLISLQRINSKGFTYDRDQSEKLCLKWPIIEVGAPSSETVGMKENQMEVLPHWNIQHLHVENYKGESCPSWLMPQLLPGLRSLKFRSCDKIKSIPFFVPSEESRDNAQGPDNLNRLEELVVYACYEINWQGSIVLPTSLRKLTLSASGCSMDNLVSCFRDLTSLTHMEIRFGRSLTSIPLDVWSSSNLPSLEDLSITDCYRLASISASGASSSSGVKGFSALAKIEFYECGALLSLDEFLTPDYLPAVKTISVTNCEALTSVSVDRLHGLENLEIGRCHHWRILSVPSSLKQLDLYSSDGIEFIDLSNSQSRSSSALKVLSITGCPSLRSIGGEAAIAEIMNVGITGCPNLTEIQQPLERGTGRWWPRAD</sequence>
<evidence type="ECO:0000259" key="8">
    <source>
        <dbReference type="Pfam" id="PF18052"/>
    </source>
</evidence>
<name>A0A8F2ZC58_WHEAT</name>
<evidence type="ECO:0000259" key="10">
    <source>
        <dbReference type="Pfam" id="PF25019"/>
    </source>
</evidence>
<evidence type="ECO:0000256" key="3">
    <source>
        <dbReference type="ARBA" id="ARBA00022737"/>
    </source>
</evidence>
<keyword evidence="2" id="KW-0433">Leucine-rich repeat</keyword>
<dbReference type="Pfam" id="PF18052">
    <property type="entry name" value="Rx_N"/>
    <property type="match status" value="1"/>
</dbReference>
<dbReference type="InterPro" id="IPR056789">
    <property type="entry name" value="LRR_R13L1-DRL21"/>
</dbReference>
<dbReference type="SUPFAM" id="SSF52058">
    <property type="entry name" value="L domain-like"/>
    <property type="match status" value="1"/>
</dbReference>
<dbReference type="GO" id="GO:0043531">
    <property type="term" value="F:ADP binding"/>
    <property type="evidence" value="ECO:0007669"/>
    <property type="project" value="InterPro"/>
</dbReference>
<dbReference type="GO" id="GO:0006952">
    <property type="term" value="P:defense response"/>
    <property type="evidence" value="ECO:0007669"/>
    <property type="project" value="UniProtKB-KW"/>
</dbReference>
<proteinExistence type="evidence at transcript level"/>
<dbReference type="PANTHER" id="PTHR36766:SF45">
    <property type="entry name" value="NB-ARC DOMAIN-CONTAINING PROTEIN"/>
    <property type="match status" value="1"/>
</dbReference>
<reference evidence="11" key="1">
    <citation type="submission" date="2021-03" db="EMBL/GenBank/DDBJ databases">
        <title>Ne2, a typical CC-NBS-LRR-type R gene, induces hybrid necrosis in wheat (Triticum aestivum L.).</title>
        <authorList>
            <person name="Si Y."/>
            <person name="Zheng S."/>
            <person name="Niu J."/>
            <person name="Tian S."/>
            <person name="Gu M."/>
            <person name="Lu Q."/>
            <person name="He Y."/>
            <person name="Shi X."/>
            <person name="Li Y."/>
            <person name="Ling H.-Q."/>
        </authorList>
    </citation>
    <scope>NUCLEOTIDE SEQUENCE</scope>
</reference>
<dbReference type="InterPro" id="IPR058922">
    <property type="entry name" value="WHD_DRP"/>
</dbReference>
<dbReference type="Pfam" id="PF23559">
    <property type="entry name" value="WHD_DRP"/>
    <property type="match status" value="1"/>
</dbReference>
<evidence type="ECO:0000256" key="1">
    <source>
        <dbReference type="ARBA" id="ARBA00008894"/>
    </source>
</evidence>
<dbReference type="GO" id="GO:0005524">
    <property type="term" value="F:ATP binding"/>
    <property type="evidence" value="ECO:0007669"/>
    <property type="project" value="UniProtKB-KW"/>
</dbReference>
<dbReference type="AlphaFoldDB" id="A0A8F2ZC58"/>
<dbReference type="InterPro" id="IPR041118">
    <property type="entry name" value="Rx_N"/>
</dbReference>
<feature type="domain" description="Disease resistance N-terminal" evidence="8">
    <location>
        <begin position="58"/>
        <end position="135"/>
    </location>
</feature>
<dbReference type="InterPro" id="IPR027417">
    <property type="entry name" value="P-loop_NTPase"/>
</dbReference>
<evidence type="ECO:0000259" key="9">
    <source>
        <dbReference type="Pfam" id="PF23559"/>
    </source>
</evidence>
<dbReference type="Gramene" id="TraesNOR2B03G00899850.1">
    <property type="protein sequence ID" value="TraesNOR2B03G00899850.1"/>
    <property type="gene ID" value="TraesNOR2B03G00899850"/>
</dbReference>
<dbReference type="Gene3D" id="1.10.8.430">
    <property type="entry name" value="Helical domain of apoptotic protease-activating factors"/>
    <property type="match status" value="1"/>
</dbReference>
<organism evidence="11">
    <name type="scientific">Triticum aestivum</name>
    <name type="common">Wheat</name>
    <dbReference type="NCBI Taxonomy" id="4565"/>
    <lineage>
        <taxon>Eukaryota</taxon>
        <taxon>Viridiplantae</taxon>
        <taxon>Streptophyta</taxon>
        <taxon>Embryophyta</taxon>
        <taxon>Tracheophyta</taxon>
        <taxon>Spermatophyta</taxon>
        <taxon>Magnoliopsida</taxon>
        <taxon>Liliopsida</taxon>
        <taxon>Poales</taxon>
        <taxon>Poaceae</taxon>
        <taxon>BOP clade</taxon>
        <taxon>Pooideae</taxon>
        <taxon>Triticodae</taxon>
        <taxon>Triticeae</taxon>
        <taxon>Triticinae</taxon>
        <taxon>Triticum</taxon>
    </lineage>
</organism>
<feature type="domain" description="Disease resistance protein winged helix" evidence="9">
    <location>
        <begin position="500"/>
        <end position="559"/>
    </location>
</feature>
<dbReference type="InterPro" id="IPR036388">
    <property type="entry name" value="WH-like_DNA-bd_sf"/>
</dbReference>
<dbReference type="PANTHER" id="PTHR36766">
    <property type="entry name" value="PLANT BROAD-SPECTRUM MILDEW RESISTANCE PROTEIN RPW8"/>
    <property type="match status" value="1"/>
</dbReference>